<dbReference type="Gene3D" id="2.40.10.10">
    <property type="entry name" value="Trypsin-like serine proteases"/>
    <property type="match status" value="2"/>
</dbReference>
<feature type="compositionally biased region" description="Low complexity" evidence="1">
    <location>
        <begin position="25"/>
        <end position="40"/>
    </location>
</feature>
<proteinExistence type="predicted"/>
<dbReference type="RefSeq" id="WP_258784676.1">
    <property type="nucleotide sequence ID" value="NZ_JANUGQ010000001.1"/>
</dbReference>
<feature type="chain" id="PRO_5046742015" evidence="2">
    <location>
        <begin position="28"/>
        <end position="271"/>
    </location>
</feature>
<dbReference type="InterPro" id="IPR043504">
    <property type="entry name" value="Peptidase_S1_PA_chymotrypsin"/>
</dbReference>
<dbReference type="SUPFAM" id="SSF50494">
    <property type="entry name" value="Trypsin-like serine proteases"/>
    <property type="match status" value="1"/>
</dbReference>
<dbReference type="EMBL" id="JANUGQ010000001">
    <property type="protein sequence ID" value="MCS0634142.1"/>
    <property type="molecule type" value="Genomic_DNA"/>
</dbReference>
<evidence type="ECO:0000256" key="1">
    <source>
        <dbReference type="SAM" id="MobiDB-lite"/>
    </source>
</evidence>
<name>A0ABT2CAK4_9ACTN</name>
<reference evidence="3" key="1">
    <citation type="submission" date="2022-08" db="EMBL/GenBank/DDBJ databases">
        <authorList>
            <person name="Somphong A."/>
            <person name="Phongsopitanun W."/>
        </authorList>
    </citation>
    <scope>NUCLEOTIDE SEQUENCE</scope>
    <source>
        <strain evidence="3">LP05-1</strain>
    </source>
</reference>
<protein>
    <submittedName>
        <fullName evidence="3">S1 family peptidase</fullName>
    </submittedName>
</protein>
<evidence type="ECO:0000256" key="2">
    <source>
        <dbReference type="SAM" id="SignalP"/>
    </source>
</evidence>
<dbReference type="Proteomes" id="UP001431313">
    <property type="component" value="Unassembled WGS sequence"/>
</dbReference>
<dbReference type="Pfam" id="PF13365">
    <property type="entry name" value="Trypsin_2"/>
    <property type="match status" value="1"/>
</dbReference>
<comment type="caution">
    <text evidence="3">The sequence shown here is derived from an EMBL/GenBank/DDBJ whole genome shotgun (WGS) entry which is preliminary data.</text>
</comment>
<keyword evidence="2" id="KW-0732">Signal</keyword>
<organism evidence="3 4">
    <name type="scientific">Streptomyces pyxinae</name>
    <dbReference type="NCBI Taxonomy" id="2970734"/>
    <lineage>
        <taxon>Bacteria</taxon>
        <taxon>Bacillati</taxon>
        <taxon>Actinomycetota</taxon>
        <taxon>Actinomycetes</taxon>
        <taxon>Kitasatosporales</taxon>
        <taxon>Streptomycetaceae</taxon>
        <taxon>Streptomyces</taxon>
    </lineage>
</organism>
<sequence>MLRFVRALGLVLLLAGGPLLVSPPASAHTAAPVKSPAPAKAPDRSADGLTQIGGGTGIIFRMSPGPEDPQALYVCTLTAVGRDAAGRLVGLTNAHCFIDDQGRKLVGEKVYRDSSPAGTAAAPAPLTESRPDLTTGVIGTVTYVSTPNNLLNLGPKGLDYAVIELDESRVAPTDTVGETTIRTIGAPPANGVRMCKQGHRTGLTCGIKLGTHGIWFTHLIWTNGGDSGSPVVVDGALVGNAWGAQHSSAMQDIIAELNAAGGVGAGFHLAF</sequence>
<accession>A0ABT2CAK4</accession>
<gene>
    <name evidence="3" type="ORF">NX801_00365</name>
</gene>
<feature type="region of interest" description="Disordered" evidence="1">
    <location>
        <begin position="25"/>
        <end position="46"/>
    </location>
</feature>
<keyword evidence="4" id="KW-1185">Reference proteome</keyword>
<feature type="signal peptide" evidence="2">
    <location>
        <begin position="1"/>
        <end position="27"/>
    </location>
</feature>
<evidence type="ECO:0000313" key="3">
    <source>
        <dbReference type="EMBL" id="MCS0634142.1"/>
    </source>
</evidence>
<dbReference type="InterPro" id="IPR009003">
    <property type="entry name" value="Peptidase_S1_PA"/>
</dbReference>
<evidence type="ECO:0000313" key="4">
    <source>
        <dbReference type="Proteomes" id="UP001431313"/>
    </source>
</evidence>